<sequence>MYLFANLEADERAEIATLAAPIGARIQELRAEREALELAEDAALVSAARRNRRDESLDTMLIEMGGVVRAKDKPLYASLFPKRNPSKTARLPLAEEVQEVTRILGELSALTEEHPVHAAYHAPLTAANAALKTAMQNEDQADTALALARSRVVRFKLALDQARVAVHGQLLTLLKDKAAADAFFRSSTKRPGDEEEEEGEEEEGSDSDDEETTDGSEASPGTKPEGPVKAGAKAKGDTAARTDAVAKTDAMARADVKAKGHAAPKADAKPKVSAQADAEAAPAGD</sequence>
<protein>
    <submittedName>
        <fullName evidence="2">Uncharacterized protein</fullName>
    </submittedName>
</protein>
<name>A0A017T868_9BACT</name>
<dbReference type="EMBL" id="ASRX01000028">
    <property type="protein sequence ID" value="EYF04995.1"/>
    <property type="molecule type" value="Genomic_DNA"/>
</dbReference>
<feature type="region of interest" description="Disordered" evidence="1">
    <location>
        <begin position="185"/>
        <end position="285"/>
    </location>
</feature>
<reference evidence="2 3" key="1">
    <citation type="submission" date="2013-05" db="EMBL/GenBank/DDBJ databases">
        <title>Genome assembly of Chondromyces apiculatus DSM 436.</title>
        <authorList>
            <person name="Sharma G."/>
            <person name="Khatri I."/>
            <person name="Kaur C."/>
            <person name="Mayilraj S."/>
            <person name="Subramanian S."/>
        </authorList>
    </citation>
    <scope>NUCLEOTIDE SEQUENCE [LARGE SCALE GENOMIC DNA]</scope>
    <source>
        <strain evidence="2 3">DSM 436</strain>
    </source>
</reference>
<comment type="caution">
    <text evidence="2">The sequence shown here is derived from an EMBL/GenBank/DDBJ whole genome shotgun (WGS) entry which is preliminary data.</text>
</comment>
<evidence type="ECO:0000313" key="2">
    <source>
        <dbReference type="EMBL" id="EYF04995.1"/>
    </source>
</evidence>
<organism evidence="2 3">
    <name type="scientific">Chondromyces apiculatus DSM 436</name>
    <dbReference type="NCBI Taxonomy" id="1192034"/>
    <lineage>
        <taxon>Bacteria</taxon>
        <taxon>Pseudomonadati</taxon>
        <taxon>Myxococcota</taxon>
        <taxon>Polyangia</taxon>
        <taxon>Polyangiales</taxon>
        <taxon>Polyangiaceae</taxon>
        <taxon>Chondromyces</taxon>
    </lineage>
</organism>
<evidence type="ECO:0000313" key="3">
    <source>
        <dbReference type="Proteomes" id="UP000019678"/>
    </source>
</evidence>
<feature type="compositionally biased region" description="Basic and acidic residues" evidence="1">
    <location>
        <begin position="234"/>
        <end position="270"/>
    </location>
</feature>
<dbReference type="OrthoDB" id="5519341at2"/>
<gene>
    <name evidence="2" type="ORF">CAP_3806</name>
</gene>
<dbReference type="AlphaFoldDB" id="A0A017T868"/>
<dbReference type="Proteomes" id="UP000019678">
    <property type="component" value="Unassembled WGS sequence"/>
</dbReference>
<evidence type="ECO:0000256" key="1">
    <source>
        <dbReference type="SAM" id="MobiDB-lite"/>
    </source>
</evidence>
<proteinExistence type="predicted"/>
<dbReference type="RefSeq" id="WP_156040951.1">
    <property type="nucleotide sequence ID" value="NZ_ASRX01000028.1"/>
</dbReference>
<feature type="compositionally biased region" description="Acidic residues" evidence="1">
    <location>
        <begin position="193"/>
        <end position="214"/>
    </location>
</feature>
<keyword evidence="3" id="KW-1185">Reference proteome</keyword>
<feature type="compositionally biased region" description="Low complexity" evidence="1">
    <location>
        <begin position="274"/>
        <end position="285"/>
    </location>
</feature>
<accession>A0A017T868</accession>